<dbReference type="HOGENOM" id="CLU_101405_0_0_6"/>
<dbReference type="InterPro" id="IPR011460">
    <property type="entry name" value="Lcl_C"/>
</dbReference>
<dbReference type="Pfam" id="PF07603">
    <property type="entry name" value="Lcl_C"/>
    <property type="match status" value="1"/>
</dbReference>
<dbReference type="RefSeq" id="WP_013662753.1">
    <property type="nucleotide sequence ID" value="NC_015276.1"/>
</dbReference>
<organism evidence="3 4">
    <name type="scientific">Marinomonas mediterranea (strain ATCC 700492 / JCM 21426 / NBRC 103028 / MMB-1)</name>
    <dbReference type="NCBI Taxonomy" id="717774"/>
    <lineage>
        <taxon>Bacteria</taxon>
        <taxon>Pseudomonadati</taxon>
        <taxon>Pseudomonadota</taxon>
        <taxon>Gammaproteobacteria</taxon>
        <taxon>Oceanospirillales</taxon>
        <taxon>Oceanospirillaceae</taxon>
        <taxon>Marinomonas</taxon>
    </lineage>
</organism>
<dbReference type="Proteomes" id="UP000001062">
    <property type="component" value="Chromosome"/>
</dbReference>
<reference evidence="3 4" key="1">
    <citation type="journal article" date="2012" name="Stand. Genomic Sci.">
        <title>Complete genome sequence of the melanogenic marine bacterium Marinomonas mediterranea type strain (MMB-1(T)).</title>
        <authorList>
            <person name="Lucas-Elio P."/>
            <person name="Goodwin L."/>
            <person name="Woyke T."/>
            <person name="Pitluck S."/>
            <person name="Nolan M."/>
            <person name="Kyrpides N.C."/>
            <person name="Detter J.C."/>
            <person name="Copeland A."/>
            <person name="Teshima H."/>
            <person name="Bruce D."/>
            <person name="Detter C."/>
            <person name="Tapia R."/>
            <person name="Han S."/>
            <person name="Land M.L."/>
            <person name="Ivanova N."/>
            <person name="Mikhailova N."/>
            <person name="Johnston A.W."/>
            <person name="Sanchez-Amat A."/>
        </authorList>
    </citation>
    <scope>NUCLEOTIDE SEQUENCE [LARGE SCALE GENOMIC DNA]</scope>
    <source>
        <strain evidence="4">ATCC 700492 / JCM 21426 / NBRC 103028 / MMB-1</strain>
    </source>
</reference>
<dbReference type="PROSITE" id="PS51257">
    <property type="entry name" value="PROKAR_LIPOPROTEIN"/>
    <property type="match status" value="1"/>
</dbReference>
<name>F2JV93_MARM1</name>
<feature type="signal peptide" evidence="1">
    <location>
        <begin position="1"/>
        <end position="20"/>
    </location>
</feature>
<dbReference type="EMBL" id="CP002583">
    <property type="protein sequence ID" value="ADZ92851.1"/>
    <property type="molecule type" value="Genomic_DNA"/>
</dbReference>
<evidence type="ECO:0000313" key="4">
    <source>
        <dbReference type="Proteomes" id="UP000001062"/>
    </source>
</evidence>
<dbReference type="STRING" id="717774.Marme_3639"/>
<protein>
    <recommendedName>
        <fullName evidence="2">Lcl C-terminal domain-containing protein</fullName>
    </recommendedName>
</protein>
<keyword evidence="1" id="KW-0732">Signal</keyword>
<dbReference type="PANTHER" id="PTHR35812">
    <property type="entry name" value="LIPOPROTEIN"/>
    <property type="match status" value="1"/>
</dbReference>
<gene>
    <name evidence="3" type="ordered locus">Marme_3639</name>
</gene>
<accession>F2JV93</accession>
<evidence type="ECO:0000259" key="2">
    <source>
        <dbReference type="Pfam" id="PF07603"/>
    </source>
</evidence>
<feature type="domain" description="Lcl C-terminal" evidence="2">
    <location>
        <begin position="43"/>
        <end position="186"/>
    </location>
</feature>
<evidence type="ECO:0000256" key="1">
    <source>
        <dbReference type="SAM" id="SignalP"/>
    </source>
</evidence>
<sequence length="190" mass="20585" precursor="true">MIRKIIVMMIGFITVGNVSASCRAAIAETTPTSNFEVSASDEVVIDKTTGLMWKRCLEGYSGTDCKTGDAIQATYVTALQNIASINSGSGFAGFTDWRMPNIKELRSIVEEQCNGLALNEDVFPYEDDGTAEDDIRLQFSNTPRPYREAGATWVLGVDFDDGAIVPFSVGSVETDSASLVGSYRLVRNAQ</sequence>
<dbReference type="PATRIC" id="fig|717774.3.peg.3750"/>
<dbReference type="PANTHER" id="PTHR35812:SF1">
    <property type="entry name" value="LIPOPROTEIN"/>
    <property type="match status" value="1"/>
</dbReference>
<dbReference type="eggNOG" id="COG0515">
    <property type="taxonomic scope" value="Bacteria"/>
</dbReference>
<dbReference type="KEGG" id="mme:Marme_3639"/>
<proteinExistence type="predicted"/>
<evidence type="ECO:0000313" key="3">
    <source>
        <dbReference type="EMBL" id="ADZ92851.1"/>
    </source>
</evidence>
<feature type="chain" id="PRO_5003284388" description="Lcl C-terminal domain-containing protein" evidence="1">
    <location>
        <begin position="21"/>
        <end position="190"/>
    </location>
</feature>
<dbReference type="AlphaFoldDB" id="F2JV93"/>
<keyword evidence="4" id="KW-1185">Reference proteome</keyword>